<keyword evidence="2" id="KW-1185">Reference proteome</keyword>
<dbReference type="Proteomes" id="UP000324091">
    <property type="component" value="Chromosome 15"/>
</dbReference>
<gene>
    <name evidence="1" type="ORF">D4764_15G0012850</name>
</gene>
<accession>A0A5C6P4M5</accession>
<proteinExistence type="predicted"/>
<reference evidence="1 2" key="1">
    <citation type="submission" date="2019-04" db="EMBL/GenBank/DDBJ databases">
        <title>Chromosome genome assembly for Takifugu flavidus.</title>
        <authorList>
            <person name="Xiao S."/>
        </authorList>
    </citation>
    <scope>NUCLEOTIDE SEQUENCE [LARGE SCALE GENOMIC DNA]</scope>
    <source>
        <strain evidence="1">HTHZ2018</strain>
        <tissue evidence="1">Muscle</tissue>
    </source>
</reference>
<name>A0A5C6P4M5_9TELE</name>
<evidence type="ECO:0000313" key="2">
    <source>
        <dbReference type="Proteomes" id="UP000324091"/>
    </source>
</evidence>
<organism evidence="1 2">
    <name type="scientific">Takifugu flavidus</name>
    <name type="common">sansaifugu</name>
    <dbReference type="NCBI Taxonomy" id="433684"/>
    <lineage>
        <taxon>Eukaryota</taxon>
        <taxon>Metazoa</taxon>
        <taxon>Chordata</taxon>
        <taxon>Craniata</taxon>
        <taxon>Vertebrata</taxon>
        <taxon>Euteleostomi</taxon>
        <taxon>Actinopterygii</taxon>
        <taxon>Neopterygii</taxon>
        <taxon>Teleostei</taxon>
        <taxon>Neoteleostei</taxon>
        <taxon>Acanthomorphata</taxon>
        <taxon>Eupercaria</taxon>
        <taxon>Tetraodontiformes</taxon>
        <taxon>Tetradontoidea</taxon>
        <taxon>Tetraodontidae</taxon>
        <taxon>Takifugu</taxon>
    </lineage>
</organism>
<comment type="caution">
    <text evidence="1">The sequence shown here is derived from an EMBL/GenBank/DDBJ whole genome shotgun (WGS) entry which is preliminary data.</text>
</comment>
<dbReference type="AlphaFoldDB" id="A0A5C6P4M5"/>
<evidence type="ECO:0000313" key="1">
    <source>
        <dbReference type="EMBL" id="TWW73889.1"/>
    </source>
</evidence>
<dbReference type="EMBL" id="RHFK02000007">
    <property type="protein sequence ID" value="TWW73889.1"/>
    <property type="molecule type" value="Genomic_DNA"/>
</dbReference>
<protein>
    <submittedName>
        <fullName evidence="1">Uncharacterized protein</fullName>
    </submittedName>
</protein>
<sequence length="62" mass="6975">MVIFKEGMMQQDPVRYCIKPAGSDWLRGMRGRSAHVIRPAARLTGTAAVRGMSQVLIRRIPH</sequence>